<name>A0A5J4V099_9EUKA</name>
<protein>
    <submittedName>
        <fullName evidence="2">Uncharacterized protein</fullName>
    </submittedName>
</protein>
<comment type="caution">
    <text evidence="2">The sequence shown here is derived from an EMBL/GenBank/DDBJ whole genome shotgun (WGS) entry which is preliminary data.</text>
</comment>
<dbReference type="EMBL" id="SNRW01011191">
    <property type="protein sequence ID" value="KAA6375491.1"/>
    <property type="molecule type" value="Genomic_DNA"/>
</dbReference>
<evidence type="ECO:0000313" key="3">
    <source>
        <dbReference type="Proteomes" id="UP000324800"/>
    </source>
</evidence>
<organism evidence="2 3">
    <name type="scientific">Streblomastix strix</name>
    <dbReference type="NCBI Taxonomy" id="222440"/>
    <lineage>
        <taxon>Eukaryota</taxon>
        <taxon>Metamonada</taxon>
        <taxon>Preaxostyla</taxon>
        <taxon>Oxymonadida</taxon>
        <taxon>Streblomastigidae</taxon>
        <taxon>Streblomastix</taxon>
    </lineage>
</organism>
<feature type="transmembrane region" description="Helical" evidence="1">
    <location>
        <begin position="60"/>
        <end position="89"/>
    </location>
</feature>
<keyword evidence="1" id="KW-0472">Membrane</keyword>
<gene>
    <name evidence="2" type="ORF">EZS28_028983</name>
</gene>
<proteinExistence type="predicted"/>
<evidence type="ECO:0000313" key="2">
    <source>
        <dbReference type="EMBL" id="KAA6375491.1"/>
    </source>
</evidence>
<dbReference type="AlphaFoldDB" id="A0A5J4V099"/>
<sequence length="115" mass="12999">MCDCIAAMIIAVTMEILHNIFGGGERDQEDQSLQMSPNFPVPPNPCYDIIYVPSTVALLLLIRLLLLVILLLYLLFLSLFFITSYLLYIDYFITPADTRTSAYMAYTLSLYSLAS</sequence>
<keyword evidence="1" id="KW-0812">Transmembrane</keyword>
<accession>A0A5J4V099</accession>
<dbReference type="Proteomes" id="UP000324800">
    <property type="component" value="Unassembled WGS sequence"/>
</dbReference>
<evidence type="ECO:0000256" key="1">
    <source>
        <dbReference type="SAM" id="Phobius"/>
    </source>
</evidence>
<keyword evidence="1" id="KW-1133">Transmembrane helix</keyword>
<reference evidence="2 3" key="1">
    <citation type="submission" date="2019-03" db="EMBL/GenBank/DDBJ databases">
        <title>Single cell metagenomics reveals metabolic interactions within the superorganism composed of flagellate Streblomastix strix and complex community of Bacteroidetes bacteria on its surface.</title>
        <authorList>
            <person name="Treitli S.C."/>
            <person name="Kolisko M."/>
            <person name="Husnik F."/>
            <person name="Keeling P."/>
            <person name="Hampl V."/>
        </authorList>
    </citation>
    <scope>NUCLEOTIDE SEQUENCE [LARGE SCALE GENOMIC DNA]</scope>
    <source>
        <strain evidence="2">ST1C</strain>
    </source>
</reference>